<dbReference type="InterPro" id="IPR013762">
    <property type="entry name" value="Integrase-like_cat_sf"/>
</dbReference>
<evidence type="ECO:0000256" key="2">
    <source>
        <dbReference type="ARBA" id="ARBA00022908"/>
    </source>
</evidence>
<dbReference type="InterPro" id="IPR011010">
    <property type="entry name" value="DNA_brk_join_enz"/>
</dbReference>
<dbReference type="Pfam" id="PF00589">
    <property type="entry name" value="Phage_integrase"/>
    <property type="match status" value="1"/>
</dbReference>
<dbReference type="InterPro" id="IPR002104">
    <property type="entry name" value="Integrase_catalytic"/>
</dbReference>
<dbReference type="InterPro" id="IPR010998">
    <property type="entry name" value="Integrase_recombinase_N"/>
</dbReference>
<dbReference type="SUPFAM" id="SSF56349">
    <property type="entry name" value="DNA breaking-rejoining enzymes"/>
    <property type="match status" value="1"/>
</dbReference>
<dbReference type="EMBL" id="BSOW01000025">
    <property type="protein sequence ID" value="GLR89465.1"/>
    <property type="molecule type" value="Genomic_DNA"/>
</dbReference>
<evidence type="ECO:0000259" key="5">
    <source>
        <dbReference type="PROSITE" id="PS51898"/>
    </source>
</evidence>
<evidence type="ECO:0000256" key="3">
    <source>
        <dbReference type="ARBA" id="ARBA00023125"/>
    </source>
</evidence>
<evidence type="ECO:0000313" key="6">
    <source>
        <dbReference type="EMBL" id="GLR89465.1"/>
    </source>
</evidence>
<evidence type="ECO:0000256" key="1">
    <source>
        <dbReference type="ARBA" id="ARBA00008857"/>
    </source>
</evidence>
<dbReference type="InterPro" id="IPR050808">
    <property type="entry name" value="Phage_Integrase"/>
</dbReference>
<gene>
    <name evidence="6" type="ORF">GCM10007857_61780</name>
</gene>
<comment type="similarity">
    <text evidence="1">Belongs to the 'phage' integrase family.</text>
</comment>
<keyword evidence="4" id="KW-0233">DNA recombination</keyword>
<keyword evidence="3" id="KW-0238">DNA-binding</keyword>
<dbReference type="Pfam" id="PF14659">
    <property type="entry name" value="Phage_int_SAM_3"/>
    <property type="match status" value="1"/>
</dbReference>
<dbReference type="InterPro" id="IPR038488">
    <property type="entry name" value="Integrase_DNA-bd_sf"/>
</dbReference>
<dbReference type="InterPro" id="IPR025166">
    <property type="entry name" value="Integrase_DNA_bind_dom"/>
</dbReference>
<organism evidence="6 7">
    <name type="scientific">Bradyrhizobium iriomotense</name>
    <dbReference type="NCBI Taxonomy" id="441950"/>
    <lineage>
        <taxon>Bacteria</taxon>
        <taxon>Pseudomonadati</taxon>
        <taxon>Pseudomonadota</taxon>
        <taxon>Alphaproteobacteria</taxon>
        <taxon>Hyphomicrobiales</taxon>
        <taxon>Nitrobacteraceae</taxon>
        <taxon>Bradyrhizobium</taxon>
    </lineage>
</organism>
<dbReference type="InterPro" id="IPR004107">
    <property type="entry name" value="Integrase_SAM-like_N"/>
</dbReference>
<evidence type="ECO:0000313" key="7">
    <source>
        <dbReference type="Proteomes" id="UP001156905"/>
    </source>
</evidence>
<dbReference type="Proteomes" id="UP001156905">
    <property type="component" value="Unassembled WGS sequence"/>
</dbReference>
<accession>A0ABQ6B510</accession>
<dbReference type="RefSeq" id="WP_284271670.1">
    <property type="nucleotide sequence ID" value="NZ_BSOW01000025.1"/>
</dbReference>
<dbReference type="PANTHER" id="PTHR30629">
    <property type="entry name" value="PROPHAGE INTEGRASE"/>
    <property type="match status" value="1"/>
</dbReference>
<feature type="domain" description="Tyr recombinase" evidence="5">
    <location>
        <begin position="219"/>
        <end position="394"/>
    </location>
</feature>
<comment type="caution">
    <text evidence="6">The sequence shown here is derived from an EMBL/GenBank/DDBJ whole genome shotgun (WGS) entry which is preliminary data.</text>
</comment>
<dbReference type="PANTHER" id="PTHR30629:SF2">
    <property type="entry name" value="PROPHAGE INTEGRASE INTS-RELATED"/>
    <property type="match status" value="1"/>
</dbReference>
<dbReference type="PROSITE" id="PS51898">
    <property type="entry name" value="TYR_RECOMBINASE"/>
    <property type="match status" value="1"/>
</dbReference>
<name>A0ABQ6B510_9BRAD</name>
<dbReference type="Gene3D" id="1.10.443.10">
    <property type="entry name" value="Intergrase catalytic core"/>
    <property type="match status" value="1"/>
</dbReference>
<evidence type="ECO:0000256" key="4">
    <source>
        <dbReference type="ARBA" id="ARBA00023172"/>
    </source>
</evidence>
<reference evidence="7" key="1">
    <citation type="journal article" date="2019" name="Int. J. Syst. Evol. Microbiol.">
        <title>The Global Catalogue of Microorganisms (GCM) 10K type strain sequencing project: providing services to taxonomists for standard genome sequencing and annotation.</title>
        <authorList>
            <consortium name="The Broad Institute Genomics Platform"/>
            <consortium name="The Broad Institute Genome Sequencing Center for Infectious Disease"/>
            <person name="Wu L."/>
            <person name="Ma J."/>
        </authorList>
    </citation>
    <scope>NUCLEOTIDE SEQUENCE [LARGE SCALE GENOMIC DNA]</scope>
    <source>
        <strain evidence="7">NBRC 102520</strain>
    </source>
</reference>
<dbReference type="Gene3D" id="1.10.150.130">
    <property type="match status" value="1"/>
</dbReference>
<protein>
    <submittedName>
        <fullName evidence="6">Integrase</fullName>
    </submittedName>
</protein>
<dbReference type="Gene3D" id="3.30.160.390">
    <property type="entry name" value="Integrase, DNA-binding domain"/>
    <property type="match status" value="1"/>
</dbReference>
<keyword evidence="2" id="KW-0229">DNA integration</keyword>
<keyword evidence="7" id="KW-1185">Reference proteome</keyword>
<proteinExistence type="inferred from homology"/>
<dbReference type="Pfam" id="PF13356">
    <property type="entry name" value="Arm-DNA-bind_3"/>
    <property type="match status" value="1"/>
</dbReference>
<sequence>MPKLTKRVIDALRPDPTGKDIFAWDAGDGALKGFGVRMKGSGAACYLIQYRNAEGRTRRLKIASVATLTPDEARRLAGDRLREVAGGGDPSAQRRTLRAAISLSQLCDLYLEQARGRIKASTLAADRSRIETHVKPLIGHLTVRTLTTADVERMKSDIIAGKTAKPRKPKGRGGVASGGRGVAGRTLGMLVTILEYARKTLKIIKENPAKDVRRPPDGKQQRFLNIEEIAKLGQAVRTAEAAGESKTGVAAIRLLLLSGLRRTECLSLIKTAVDYRMHCLRLADSKSGAQLRPMGDAALRSIEIQSESSAFPWVFPASHGNGHFIGLPKILKRICKRAGLVGITVHVLRHSFAATAAEMGFSELTIAGLLGHRVPGVTARYAHVPDSALVAAANEVSARIAAALDGNTTSAASRPANAPVMEAIECTPGGPRNVWKVLTL</sequence>